<accession>A0A183AX30</accession>
<evidence type="ECO:0000256" key="3">
    <source>
        <dbReference type="ARBA" id="ARBA00022989"/>
    </source>
</evidence>
<dbReference type="InterPro" id="IPR053956">
    <property type="entry name" value="NPC1_MLD"/>
</dbReference>
<evidence type="ECO:0000313" key="10">
    <source>
        <dbReference type="WBParaSite" id="ECPE_0001155001-mRNA-1"/>
    </source>
</evidence>
<keyword evidence="2 5" id="KW-0812">Transmembrane</keyword>
<dbReference type="Pfam" id="PF22314">
    <property type="entry name" value="NPC1_MLD"/>
    <property type="match status" value="1"/>
</dbReference>
<evidence type="ECO:0000259" key="6">
    <source>
        <dbReference type="Pfam" id="PF16414"/>
    </source>
</evidence>
<protein>
    <submittedName>
        <fullName evidence="10">NPC1_N domain-containing protein</fullName>
    </submittedName>
</protein>
<dbReference type="InterPro" id="IPR032190">
    <property type="entry name" value="NPC1_N"/>
</dbReference>
<proteinExistence type="predicted"/>
<dbReference type="Pfam" id="PF16414">
    <property type="entry name" value="NPC1_N"/>
    <property type="match status" value="1"/>
</dbReference>
<dbReference type="GO" id="GO:0005886">
    <property type="term" value="C:plasma membrane"/>
    <property type="evidence" value="ECO:0007669"/>
    <property type="project" value="TreeGrafter"/>
</dbReference>
<name>A0A183AX30_9TREM</name>
<sequence length="408" mass="46482">MEIGDWSRNFQHYRSDRIDSLGGGCLLLVRQVIRQTAMHFMKAKTLCGQDPRGNVYMAADHHRTVQNNETNFSDHCQALSVHKWRLLIFVLLSRVRADCVWYGIADHTDPDHPKYRIYNGPAKPLGDPKAYQSLTKLCPNYAQGPDFGLCCDADQLNFFAESSKLAYEMLRRCPACWANFRLLLCGMTCDPNQHEFIVPQSVGDMVISAQVNLTARVADTFFNSCKIASHIYRGRHSTVSEIDVDPDLMIDSGNLIHRLRAWLEDKLSQGFSILGRSIATHPFVSLSVSSVVSIALCAGLSLFSVTTNPVELWSAADSRSRLEKNYFDQNFAPFYRTEQLIVYPVNQSFFWHMNLHPLSGDALFGPALQKDFLTEVCFVLPSLIVRHCIVVVVLRFRYVFIHFRFTFH</sequence>
<dbReference type="GO" id="GO:0030299">
    <property type="term" value="P:intestinal cholesterol absorption"/>
    <property type="evidence" value="ECO:0007669"/>
    <property type="project" value="TreeGrafter"/>
</dbReference>
<feature type="domain" description="NPC1 middle luminal" evidence="7">
    <location>
        <begin position="324"/>
        <end position="377"/>
    </location>
</feature>
<keyword evidence="9" id="KW-1185">Reference proteome</keyword>
<keyword evidence="3 5" id="KW-1133">Transmembrane helix</keyword>
<evidence type="ECO:0000313" key="9">
    <source>
        <dbReference type="Proteomes" id="UP000272942"/>
    </source>
</evidence>
<evidence type="ECO:0000256" key="1">
    <source>
        <dbReference type="ARBA" id="ARBA00004141"/>
    </source>
</evidence>
<dbReference type="EMBL" id="UZAN01050974">
    <property type="protein sequence ID" value="VDP88598.1"/>
    <property type="molecule type" value="Genomic_DNA"/>
</dbReference>
<dbReference type="PANTHER" id="PTHR45727:SF2">
    <property type="entry name" value="NPC INTRACELLULAR CHOLESTEROL TRANSPORTER 1"/>
    <property type="match status" value="1"/>
</dbReference>
<evidence type="ECO:0000256" key="5">
    <source>
        <dbReference type="SAM" id="Phobius"/>
    </source>
</evidence>
<dbReference type="GO" id="GO:0015485">
    <property type="term" value="F:cholesterol binding"/>
    <property type="evidence" value="ECO:0007669"/>
    <property type="project" value="TreeGrafter"/>
</dbReference>
<organism evidence="10">
    <name type="scientific">Echinostoma caproni</name>
    <dbReference type="NCBI Taxonomy" id="27848"/>
    <lineage>
        <taxon>Eukaryota</taxon>
        <taxon>Metazoa</taxon>
        <taxon>Spiralia</taxon>
        <taxon>Lophotrochozoa</taxon>
        <taxon>Platyhelminthes</taxon>
        <taxon>Trematoda</taxon>
        <taxon>Digenea</taxon>
        <taxon>Plagiorchiida</taxon>
        <taxon>Echinostomata</taxon>
        <taxon>Echinostomatoidea</taxon>
        <taxon>Echinostomatidae</taxon>
        <taxon>Echinostoma</taxon>
    </lineage>
</organism>
<evidence type="ECO:0000313" key="8">
    <source>
        <dbReference type="EMBL" id="VDP88598.1"/>
    </source>
</evidence>
<dbReference type="Proteomes" id="UP000272942">
    <property type="component" value="Unassembled WGS sequence"/>
</dbReference>
<comment type="subcellular location">
    <subcellularLocation>
        <location evidence="1">Membrane</location>
        <topology evidence="1">Multi-pass membrane protein</topology>
    </subcellularLocation>
</comment>
<dbReference type="AlphaFoldDB" id="A0A183AX30"/>
<dbReference type="OrthoDB" id="6510177at2759"/>
<feature type="domain" description="Niemann-Pick C1 N-terminal" evidence="6">
    <location>
        <begin position="97"/>
        <end position="227"/>
    </location>
</feature>
<dbReference type="WBParaSite" id="ECPE_0001155001-mRNA-1">
    <property type="protein sequence ID" value="ECPE_0001155001-mRNA-1"/>
    <property type="gene ID" value="ECPE_0001155001"/>
</dbReference>
<reference evidence="8 9" key="2">
    <citation type="submission" date="2018-11" db="EMBL/GenBank/DDBJ databases">
        <authorList>
            <consortium name="Pathogen Informatics"/>
        </authorList>
    </citation>
    <scope>NUCLEOTIDE SEQUENCE [LARGE SCALE GENOMIC DNA]</scope>
    <source>
        <strain evidence="8 9">Egypt</strain>
    </source>
</reference>
<evidence type="ECO:0000256" key="4">
    <source>
        <dbReference type="ARBA" id="ARBA00023136"/>
    </source>
</evidence>
<dbReference type="PANTHER" id="PTHR45727">
    <property type="entry name" value="NPC INTRACELLULAR CHOLESTEROL TRANSPORTER 1"/>
    <property type="match status" value="1"/>
</dbReference>
<dbReference type="GO" id="GO:0015918">
    <property type="term" value="P:sterol transport"/>
    <property type="evidence" value="ECO:0007669"/>
    <property type="project" value="TreeGrafter"/>
</dbReference>
<feature type="transmembrane region" description="Helical" evidence="5">
    <location>
        <begin position="372"/>
        <end position="394"/>
    </location>
</feature>
<reference evidence="10" key="1">
    <citation type="submission" date="2016-06" db="UniProtKB">
        <authorList>
            <consortium name="WormBaseParasite"/>
        </authorList>
    </citation>
    <scope>IDENTIFICATION</scope>
</reference>
<evidence type="ECO:0000259" key="7">
    <source>
        <dbReference type="Pfam" id="PF22314"/>
    </source>
</evidence>
<keyword evidence="4 5" id="KW-0472">Membrane</keyword>
<gene>
    <name evidence="8" type="ORF">ECPE_LOCUS11514</name>
</gene>
<evidence type="ECO:0000256" key="2">
    <source>
        <dbReference type="ARBA" id="ARBA00022692"/>
    </source>
</evidence>
<dbReference type="GO" id="GO:0042632">
    <property type="term" value="P:cholesterol homeostasis"/>
    <property type="evidence" value="ECO:0007669"/>
    <property type="project" value="TreeGrafter"/>
</dbReference>